<comment type="cofactor">
    <cofactor evidence="2">
        <name>[4Fe-4S] cluster</name>
        <dbReference type="ChEBI" id="CHEBI:49883"/>
    </cofactor>
</comment>
<dbReference type="PANTHER" id="PTHR11780">
    <property type="entry name" value="NADH-UBIQUINONE OXIDOREDUCTASE FLAVOPROTEIN 1 NDUFV1"/>
    <property type="match status" value="1"/>
</dbReference>
<keyword evidence="8" id="KW-0408">Iron</keyword>
<evidence type="ECO:0000256" key="7">
    <source>
        <dbReference type="ARBA" id="ARBA00022723"/>
    </source>
</evidence>
<dbReference type="Gene3D" id="6.10.250.1450">
    <property type="match status" value="1"/>
</dbReference>
<evidence type="ECO:0000256" key="2">
    <source>
        <dbReference type="ARBA" id="ARBA00001966"/>
    </source>
</evidence>
<keyword evidence="4" id="KW-0004">4Fe-4S</keyword>
<evidence type="ECO:0000256" key="5">
    <source>
        <dbReference type="ARBA" id="ARBA00022630"/>
    </source>
</evidence>
<dbReference type="NCBIfam" id="NF010120">
    <property type="entry name" value="PRK13596.1"/>
    <property type="match status" value="1"/>
</dbReference>
<evidence type="ECO:0000313" key="12">
    <source>
        <dbReference type="Proteomes" id="UP001379533"/>
    </source>
</evidence>
<dbReference type="InterPro" id="IPR037207">
    <property type="entry name" value="Nuop51_4Fe4S-bd_sf"/>
</dbReference>
<dbReference type="PROSITE" id="PS00645">
    <property type="entry name" value="COMPLEX1_51K_2"/>
    <property type="match status" value="1"/>
</dbReference>
<dbReference type="Gene3D" id="1.20.1440.230">
    <property type="entry name" value="NADH-ubiquinone oxidoreductase 51kDa subunit, iron-sulphur binding domain"/>
    <property type="match status" value="1"/>
</dbReference>
<dbReference type="InterPro" id="IPR037225">
    <property type="entry name" value="Nuo51_FMN-bd_sf"/>
</dbReference>
<accession>A0ABZ2KIQ5</accession>
<organism evidence="11 12">
    <name type="scientific">Pendulispora brunnea</name>
    <dbReference type="NCBI Taxonomy" id="2905690"/>
    <lineage>
        <taxon>Bacteria</taxon>
        <taxon>Pseudomonadati</taxon>
        <taxon>Myxococcota</taxon>
        <taxon>Myxococcia</taxon>
        <taxon>Myxococcales</taxon>
        <taxon>Sorangiineae</taxon>
        <taxon>Pendulisporaceae</taxon>
        <taxon>Pendulispora</taxon>
    </lineage>
</organism>
<dbReference type="RefSeq" id="WP_394849152.1">
    <property type="nucleotide sequence ID" value="NZ_CP089982.1"/>
</dbReference>
<dbReference type="InterPro" id="IPR050837">
    <property type="entry name" value="ComplexI_51kDa_subunit"/>
</dbReference>
<dbReference type="InterPro" id="IPR054765">
    <property type="entry name" value="SLBB_dom"/>
</dbReference>
<dbReference type="SUPFAM" id="SSF140490">
    <property type="entry name" value="Nqo1C-terminal domain-like"/>
    <property type="match status" value="1"/>
</dbReference>
<dbReference type="SMART" id="SM00928">
    <property type="entry name" value="NADH_4Fe-4S"/>
    <property type="match status" value="1"/>
</dbReference>
<dbReference type="SUPFAM" id="SSF142019">
    <property type="entry name" value="Nqo1 FMN-binding domain-like"/>
    <property type="match status" value="1"/>
</dbReference>
<comment type="cofactor">
    <cofactor evidence="1">
        <name>FMN</name>
        <dbReference type="ChEBI" id="CHEBI:58210"/>
    </cofactor>
</comment>
<keyword evidence="9" id="KW-0411">Iron-sulfur</keyword>
<dbReference type="InterPro" id="IPR011538">
    <property type="entry name" value="Nuo51_FMN-bd"/>
</dbReference>
<gene>
    <name evidence="11" type="primary">nuoF</name>
    <name evidence="11" type="ORF">LZC95_17105</name>
</gene>
<dbReference type="Proteomes" id="UP001379533">
    <property type="component" value="Chromosome"/>
</dbReference>
<evidence type="ECO:0000256" key="1">
    <source>
        <dbReference type="ARBA" id="ARBA00001917"/>
    </source>
</evidence>
<dbReference type="PANTHER" id="PTHR11780:SF10">
    <property type="entry name" value="NADH DEHYDROGENASE [UBIQUINONE] FLAVOPROTEIN 1, MITOCHONDRIAL"/>
    <property type="match status" value="1"/>
</dbReference>
<keyword evidence="12" id="KW-1185">Reference proteome</keyword>
<evidence type="ECO:0000256" key="8">
    <source>
        <dbReference type="ARBA" id="ARBA00023004"/>
    </source>
</evidence>
<dbReference type="Pfam" id="PF10589">
    <property type="entry name" value="NADH_4Fe-4S"/>
    <property type="match status" value="1"/>
</dbReference>
<dbReference type="EMBL" id="CP089982">
    <property type="protein sequence ID" value="WXA98538.1"/>
    <property type="molecule type" value="Genomic_DNA"/>
</dbReference>
<dbReference type="Pfam" id="PF01512">
    <property type="entry name" value="Complex1_51K"/>
    <property type="match status" value="1"/>
</dbReference>
<evidence type="ECO:0000313" key="11">
    <source>
        <dbReference type="EMBL" id="WXA98538.1"/>
    </source>
</evidence>
<evidence type="ECO:0000256" key="9">
    <source>
        <dbReference type="ARBA" id="ARBA00023014"/>
    </source>
</evidence>
<dbReference type="Gene3D" id="3.10.20.600">
    <property type="match status" value="1"/>
</dbReference>
<dbReference type="Pfam" id="PF22461">
    <property type="entry name" value="SLBB_2"/>
    <property type="match status" value="1"/>
</dbReference>
<evidence type="ECO:0000256" key="3">
    <source>
        <dbReference type="ARBA" id="ARBA00007523"/>
    </source>
</evidence>
<keyword evidence="6" id="KW-0288">FMN</keyword>
<sequence>MIKRVNYLSKVYGIKNGWTLDVYEREVQGYQAAKKALRMTQQQVVDEAKKMNIRGRGGAGFPMGIKWSFMKPHPTKPAYLVINADEGEPGTHKDRTIMELNPHSVIEGCIIGCFGIGAHVAYVYVRDELHLSKERLWGAIKEAKAKGYLGKTPFGIDYPVEVYVHTGAGAYICGEETSLLNSLEGKRGEPRLKPPFPAQAGAFGCPTTVNNLETIAMVPAAFLMGGDNYSQLSALHHLRDGGSRLYGVNGHVKKPQVIELCVGVTLRELIYDIGGGIEGDRELLGVIPGGSSTPILRADEKVNAPDEKSPLHPWHGKSVLDVPLGVDTMRGIGTMLGTCCATVLAEGTCPVLAMENLMQFYRHESCGQCTPCREGGAWLFRTVTKILDGKATMEELDNLHDIANNIMGNTICAFGEGTAMPALGFLQKFRKDFEAYVLGERTREDATLLVNL</sequence>
<evidence type="ECO:0000256" key="6">
    <source>
        <dbReference type="ARBA" id="ARBA00022643"/>
    </source>
</evidence>
<proteinExistence type="inferred from homology"/>
<keyword evidence="7" id="KW-0479">Metal-binding</keyword>
<evidence type="ECO:0000256" key="4">
    <source>
        <dbReference type="ARBA" id="ARBA00022485"/>
    </source>
</evidence>
<comment type="similarity">
    <text evidence="3">Belongs to the complex I 51 kDa subunit family.</text>
</comment>
<dbReference type="Gene3D" id="3.40.50.11540">
    <property type="entry name" value="NADH-ubiquinone oxidoreductase 51kDa subunit"/>
    <property type="match status" value="1"/>
</dbReference>
<evidence type="ECO:0000259" key="10">
    <source>
        <dbReference type="SMART" id="SM00928"/>
    </source>
</evidence>
<protein>
    <submittedName>
        <fullName evidence="11">NADH-quinone oxidoreductase subunit NuoF</fullName>
    </submittedName>
</protein>
<name>A0ABZ2KIQ5_9BACT</name>
<keyword evidence="5" id="KW-0285">Flavoprotein</keyword>
<dbReference type="InterPro" id="IPR001949">
    <property type="entry name" value="NADH-UbQ_OxRdtase_51kDa_CS"/>
</dbReference>
<reference evidence="11 12" key="1">
    <citation type="submission" date="2021-12" db="EMBL/GenBank/DDBJ databases">
        <title>Discovery of the Pendulisporaceae a myxobacterial family with distinct sporulation behavior and unique specialized metabolism.</title>
        <authorList>
            <person name="Garcia R."/>
            <person name="Popoff A."/>
            <person name="Bader C.D."/>
            <person name="Loehr J."/>
            <person name="Walesch S."/>
            <person name="Walt C."/>
            <person name="Boldt J."/>
            <person name="Bunk B."/>
            <person name="Haeckl F.J.F.P.J."/>
            <person name="Gunesch A.P."/>
            <person name="Birkelbach J."/>
            <person name="Nuebel U."/>
            <person name="Pietschmann T."/>
            <person name="Bach T."/>
            <person name="Mueller R."/>
        </authorList>
    </citation>
    <scope>NUCLEOTIDE SEQUENCE [LARGE SCALE GENOMIC DNA]</scope>
    <source>
        <strain evidence="11 12">MSr12523</strain>
    </source>
</reference>
<dbReference type="PROSITE" id="PS00644">
    <property type="entry name" value="COMPLEX1_51K_1"/>
    <property type="match status" value="1"/>
</dbReference>
<dbReference type="SUPFAM" id="SSF142984">
    <property type="entry name" value="Nqo1 middle domain-like"/>
    <property type="match status" value="1"/>
</dbReference>
<dbReference type="InterPro" id="IPR019575">
    <property type="entry name" value="Nuop51_4Fe4S-bd"/>
</dbReference>
<feature type="domain" description="NADH-ubiquinone oxidoreductase 51kDa subunit iron-sulphur binding" evidence="10">
    <location>
        <begin position="351"/>
        <end position="396"/>
    </location>
</feature>